<comment type="caution">
    <text evidence="3">The sequence shown here is derived from an EMBL/GenBank/DDBJ whole genome shotgun (WGS) entry which is preliminary data.</text>
</comment>
<evidence type="ECO:0000256" key="2">
    <source>
        <dbReference type="SAM" id="Phobius"/>
    </source>
</evidence>
<dbReference type="AlphaFoldDB" id="A0A8T0T9I2"/>
<keyword evidence="2" id="KW-1133">Transmembrane helix</keyword>
<keyword evidence="2" id="KW-0812">Transmembrane</keyword>
<dbReference type="Proteomes" id="UP000823388">
    <property type="component" value="Chromosome 4N"/>
</dbReference>
<name>A0A8T0T9I2_PANVG</name>
<evidence type="ECO:0000313" key="3">
    <source>
        <dbReference type="EMBL" id="KAG2606947.1"/>
    </source>
</evidence>
<protein>
    <submittedName>
        <fullName evidence="3">Uncharacterized protein</fullName>
    </submittedName>
</protein>
<keyword evidence="2" id="KW-0472">Membrane</keyword>
<dbReference type="EMBL" id="CM029044">
    <property type="protein sequence ID" value="KAG2606947.1"/>
    <property type="molecule type" value="Genomic_DNA"/>
</dbReference>
<reference evidence="3" key="1">
    <citation type="submission" date="2020-05" db="EMBL/GenBank/DDBJ databases">
        <title>WGS assembly of Panicum virgatum.</title>
        <authorList>
            <person name="Lovell J.T."/>
            <person name="Jenkins J."/>
            <person name="Shu S."/>
            <person name="Juenger T.E."/>
            <person name="Schmutz J."/>
        </authorList>
    </citation>
    <scope>NUCLEOTIDE SEQUENCE</scope>
    <source>
        <strain evidence="3">AP13</strain>
    </source>
</reference>
<sequence>MLQYQTQTFSPTKHPLISSAGSFRSSPSLSRVSLSPFLSYRSTSDSPPSARISYIIAILWILTGIYSSSGAQIQQSKHLESMS</sequence>
<feature type="compositionally biased region" description="Low complexity" evidence="1">
    <location>
        <begin position="18"/>
        <end position="31"/>
    </location>
</feature>
<gene>
    <name evidence="3" type="ORF">PVAP13_4NG197111</name>
</gene>
<feature type="compositionally biased region" description="Polar residues" evidence="1">
    <location>
        <begin position="1"/>
        <end position="11"/>
    </location>
</feature>
<evidence type="ECO:0000313" key="4">
    <source>
        <dbReference type="Proteomes" id="UP000823388"/>
    </source>
</evidence>
<keyword evidence="4" id="KW-1185">Reference proteome</keyword>
<feature type="region of interest" description="Disordered" evidence="1">
    <location>
        <begin position="1"/>
        <end position="31"/>
    </location>
</feature>
<accession>A0A8T0T9I2</accession>
<feature type="transmembrane region" description="Helical" evidence="2">
    <location>
        <begin position="52"/>
        <end position="73"/>
    </location>
</feature>
<organism evidence="3 4">
    <name type="scientific">Panicum virgatum</name>
    <name type="common">Blackwell switchgrass</name>
    <dbReference type="NCBI Taxonomy" id="38727"/>
    <lineage>
        <taxon>Eukaryota</taxon>
        <taxon>Viridiplantae</taxon>
        <taxon>Streptophyta</taxon>
        <taxon>Embryophyta</taxon>
        <taxon>Tracheophyta</taxon>
        <taxon>Spermatophyta</taxon>
        <taxon>Magnoliopsida</taxon>
        <taxon>Liliopsida</taxon>
        <taxon>Poales</taxon>
        <taxon>Poaceae</taxon>
        <taxon>PACMAD clade</taxon>
        <taxon>Panicoideae</taxon>
        <taxon>Panicodae</taxon>
        <taxon>Paniceae</taxon>
        <taxon>Panicinae</taxon>
        <taxon>Panicum</taxon>
        <taxon>Panicum sect. Hiantes</taxon>
    </lineage>
</organism>
<evidence type="ECO:0000256" key="1">
    <source>
        <dbReference type="SAM" id="MobiDB-lite"/>
    </source>
</evidence>
<proteinExistence type="predicted"/>